<feature type="transmembrane region" description="Helical" evidence="2">
    <location>
        <begin position="118"/>
        <end position="141"/>
    </location>
</feature>
<keyword evidence="2" id="KW-1133">Transmembrane helix</keyword>
<reference evidence="4" key="2">
    <citation type="submission" date="2019-10" db="EMBL/GenBank/DDBJ databases">
        <authorList>
            <consortium name="NCBI Genome Project"/>
        </authorList>
    </citation>
    <scope>NUCLEOTIDE SEQUENCE</scope>
    <source>
        <strain evidence="4">NI907</strain>
    </source>
</reference>
<dbReference type="RefSeq" id="XP_030976568.1">
    <property type="nucleotide sequence ID" value="XM_031131517.1"/>
</dbReference>
<keyword evidence="3" id="KW-1185">Reference proteome</keyword>
<feature type="compositionally biased region" description="Low complexity" evidence="1">
    <location>
        <begin position="165"/>
        <end position="180"/>
    </location>
</feature>
<keyword evidence="2" id="KW-0472">Membrane</keyword>
<evidence type="ECO:0000256" key="2">
    <source>
        <dbReference type="SAM" id="Phobius"/>
    </source>
</evidence>
<dbReference type="GeneID" id="41966422"/>
<sequence>METFVPFSTLPACAGQCGALFDSNGACAPSGVTSAPSAIASCFCSNSKVTPFSTGTAGVCDNACTATPGDFGSIRNWFTSFCANPATVTSLGQIGSSSSTSTAIPAQTDNGDWLSSHWQWVVFIVVVVVGISCIWIGACVWRRRYLRKRDRQYALGKRLGAAGVGANATQQGTTGSTNGNMSSRSVHVPSAGMFDAAPISSAAHYGPETEKEKQARMKKKWNPTSRT</sequence>
<protein>
    <recommendedName>
        <fullName evidence="5">Integral membrane protein</fullName>
    </recommendedName>
</protein>
<reference evidence="4" key="3">
    <citation type="submission" date="2025-08" db="UniProtKB">
        <authorList>
            <consortium name="RefSeq"/>
        </authorList>
    </citation>
    <scope>IDENTIFICATION</scope>
    <source>
        <strain evidence="4">NI907</strain>
    </source>
</reference>
<accession>A0A6P8ANV1</accession>
<gene>
    <name evidence="4" type="ORF">PgNI_11551</name>
</gene>
<dbReference type="KEGG" id="pgri:PgNI_11551"/>
<evidence type="ECO:0000313" key="3">
    <source>
        <dbReference type="Proteomes" id="UP000515153"/>
    </source>
</evidence>
<feature type="region of interest" description="Disordered" evidence="1">
    <location>
        <begin position="165"/>
        <end position="187"/>
    </location>
</feature>
<feature type="region of interest" description="Disordered" evidence="1">
    <location>
        <begin position="203"/>
        <end position="227"/>
    </location>
</feature>
<evidence type="ECO:0008006" key="5">
    <source>
        <dbReference type="Google" id="ProtNLM"/>
    </source>
</evidence>
<dbReference type="AlphaFoldDB" id="A0A6P8ANV1"/>
<keyword evidence="2" id="KW-0812">Transmembrane</keyword>
<dbReference type="Proteomes" id="UP000515153">
    <property type="component" value="Chromosome V"/>
</dbReference>
<name>A0A6P8ANV1_PYRGI</name>
<proteinExistence type="predicted"/>
<organism evidence="3 4">
    <name type="scientific">Pyricularia grisea</name>
    <name type="common">Crabgrass-specific blast fungus</name>
    <name type="synonym">Magnaporthe grisea</name>
    <dbReference type="NCBI Taxonomy" id="148305"/>
    <lineage>
        <taxon>Eukaryota</taxon>
        <taxon>Fungi</taxon>
        <taxon>Dikarya</taxon>
        <taxon>Ascomycota</taxon>
        <taxon>Pezizomycotina</taxon>
        <taxon>Sordariomycetes</taxon>
        <taxon>Sordariomycetidae</taxon>
        <taxon>Magnaporthales</taxon>
        <taxon>Pyriculariaceae</taxon>
        <taxon>Pyricularia</taxon>
    </lineage>
</organism>
<evidence type="ECO:0000256" key="1">
    <source>
        <dbReference type="SAM" id="MobiDB-lite"/>
    </source>
</evidence>
<reference evidence="3 4" key="1">
    <citation type="journal article" date="2019" name="Mol. Biol. Evol.">
        <title>Blast fungal genomes show frequent chromosomal changes, gene gains and losses, and effector gene turnover.</title>
        <authorList>
            <person name="Gomez Luciano L.B."/>
            <person name="Jason Tsai I."/>
            <person name="Chuma I."/>
            <person name="Tosa Y."/>
            <person name="Chen Y.H."/>
            <person name="Li J.Y."/>
            <person name="Li M.Y."/>
            <person name="Jade Lu M.Y."/>
            <person name="Nakayashiki H."/>
            <person name="Li W.H."/>
        </authorList>
    </citation>
    <scope>NUCLEOTIDE SEQUENCE [LARGE SCALE GENOMIC DNA]</scope>
    <source>
        <strain evidence="3 4">NI907</strain>
    </source>
</reference>
<evidence type="ECO:0000313" key="4">
    <source>
        <dbReference type="RefSeq" id="XP_030976568.1"/>
    </source>
</evidence>